<organism evidence="5 6">
    <name type="scientific">Penicillium steckii</name>
    <dbReference type="NCBI Taxonomy" id="303698"/>
    <lineage>
        <taxon>Eukaryota</taxon>
        <taxon>Fungi</taxon>
        <taxon>Dikarya</taxon>
        <taxon>Ascomycota</taxon>
        <taxon>Pezizomycotina</taxon>
        <taxon>Eurotiomycetes</taxon>
        <taxon>Eurotiomycetidae</taxon>
        <taxon>Eurotiales</taxon>
        <taxon>Aspergillaceae</taxon>
        <taxon>Penicillium</taxon>
    </lineage>
</organism>
<dbReference type="STRING" id="303698.A0A1V6SIG2"/>
<gene>
    <name evidence="5" type="ORF">PENSTE_c046G09709</name>
</gene>
<feature type="binding site" evidence="3">
    <location>
        <position position="193"/>
    </location>
    <ligand>
        <name>L-tryptophan</name>
        <dbReference type="ChEBI" id="CHEBI:57912"/>
    </ligand>
</feature>
<evidence type="ECO:0008006" key="7">
    <source>
        <dbReference type="Google" id="ProtNLM"/>
    </source>
</evidence>
<evidence type="ECO:0000313" key="6">
    <source>
        <dbReference type="Proteomes" id="UP000191285"/>
    </source>
</evidence>
<dbReference type="GO" id="GO:0016765">
    <property type="term" value="F:transferase activity, transferring alkyl or aryl (other than methyl) groups"/>
    <property type="evidence" value="ECO:0007669"/>
    <property type="project" value="InterPro"/>
</dbReference>
<sequence length="475" mass="54004">MGSIQEQNCSGSLEYKTLNDFVAFHDHDQKLWWHSTAPMFAEMLKVAGYDIHSRYYALGFYQKFVIPFLGVYPTKTNDRWLSILTRYGTPFELSLNCTNNVVRYTFEPINAATGSPKDPFNTHAIWDALDTMVPLQRGIDLEFFTHLKNDLTVNDQDTSYLLEKKLVEGQIRTQNKLALDLKGQEFVLKVYIYPALKSLATGRSIKDLMFDSVGRLSHQYPGLAPPLQTLKEYVSSHGPESTVSPRLISCDLCDPQKSRIKIYLLQLNVSLESMVDLWTLGGRRTDAETLAGLEMIRELWDLLKLPSGILPYPEPYLKLGEIPNEQLPLMANFTLHHNDPMPQPQVYFTTFGMNDGRVVDGLVTFFERHGYTHMAQTYKDSLRAYYPHLDHENVNYLHAYISFSYQKGKPYLSVYLQSFETGDWPVSSFGAPIPEPTSKKMGRGHPVSFEIPMSKLKTNGTTNGTSHSNGGQILV</sequence>
<comment type="similarity">
    <text evidence="1">Belongs to the tryptophan dimethylallyltransferase family.</text>
</comment>
<feature type="binding site" evidence="3">
    <location>
        <position position="259"/>
    </location>
    <ligand>
        <name>dimethylallyl diphosphate</name>
        <dbReference type="ChEBI" id="CHEBI:57623"/>
    </ligand>
</feature>
<accession>A0A1V6SIG2</accession>
<feature type="binding site" evidence="3">
    <location>
        <position position="246"/>
    </location>
    <ligand>
        <name>L-tryptophan</name>
        <dbReference type="ChEBI" id="CHEBI:57912"/>
    </ligand>
</feature>
<feature type="binding site" evidence="3">
    <location>
        <begin position="83"/>
        <end position="84"/>
    </location>
    <ligand>
        <name>L-tryptophan</name>
        <dbReference type="ChEBI" id="CHEBI:57912"/>
    </ligand>
</feature>
<protein>
    <recommendedName>
        <fullName evidence="7">4-dimethylallyltryptophan synthase</fullName>
    </recommendedName>
</protein>
<evidence type="ECO:0000256" key="4">
    <source>
        <dbReference type="SAM" id="MobiDB-lite"/>
    </source>
</evidence>
<feature type="binding site" evidence="3">
    <location>
        <position position="103"/>
    </location>
    <ligand>
        <name>dimethylallyl diphosphate</name>
        <dbReference type="ChEBI" id="CHEBI:57623"/>
    </ligand>
</feature>
<feature type="binding site" evidence="3">
    <location>
        <position position="191"/>
    </location>
    <ligand>
        <name>L-tryptophan</name>
        <dbReference type="ChEBI" id="CHEBI:57912"/>
    </ligand>
</feature>
<feature type="binding site" evidence="3">
    <location>
        <position position="411"/>
    </location>
    <ligand>
        <name>dimethylallyl diphosphate</name>
        <dbReference type="ChEBI" id="CHEBI:57623"/>
    </ligand>
</feature>
<dbReference type="InterPro" id="IPR012148">
    <property type="entry name" value="ABBA_DMATS-like"/>
</dbReference>
<dbReference type="Proteomes" id="UP000191285">
    <property type="component" value="Unassembled WGS sequence"/>
</dbReference>
<feature type="binding site" evidence="3">
    <location>
        <position position="263"/>
    </location>
    <ligand>
        <name>dimethylallyl diphosphate</name>
        <dbReference type="ChEBI" id="CHEBI:57623"/>
    </ligand>
</feature>
<dbReference type="EMBL" id="MLKD01000046">
    <property type="protein sequence ID" value="OQE13746.1"/>
    <property type="molecule type" value="Genomic_DNA"/>
</dbReference>
<evidence type="ECO:0000313" key="5">
    <source>
        <dbReference type="EMBL" id="OQE13746.1"/>
    </source>
</evidence>
<reference evidence="6" key="1">
    <citation type="journal article" date="2017" name="Nat. Microbiol.">
        <title>Global analysis of biosynthetic gene clusters reveals vast potential of secondary metabolite production in Penicillium species.</title>
        <authorList>
            <person name="Nielsen J.C."/>
            <person name="Grijseels S."/>
            <person name="Prigent S."/>
            <person name="Ji B."/>
            <person name="Dainat J."/>
            <person name="Nielsen K.F."/>
            <person name="Frisvad J.C."/>
            <person name="Workman M."/>
            <person name="Nielsen J."/>
        </authorList>
    </citation>
    <scope>NUCLEOTIDE SEQUENCE [LARGE SCALE GENOMIC DNA]</scope>
    <source>
        <strain evidence="6">IBT 24891</strain>
    </source>
</reference>
<feature type="compositionally biased region" description="Low complexity" evidence="4">
    <location>
        <begin position="458"/>
        <end position="475"/>
    </location>
</feature>
<dbReference type="Pfam" id="PF11991">
    <property type="entry name" value="Trp_DMAT"/>
    <property type="match status" value="1"/>
</dbReference>
<feature type="binding site" evidence="3">
    <location>
        <position position="189"/>
    </location>
    <ligand>
        <name>dimethylallyl diphosphate</name>
        <dbReference type="ChEBI" id="CHEBI:57623"/>
    </ligand>
</feature>
<dbReference type="NCBIfam" id="TIGR03429">
    <property type="entry name" value="arom_pren_DMATS"/>
    <property type="match status" value="1"/>
</dbReference>
<name>A0A1V6SIG2_9EURO</name>
<dbReference type="InterPro" id="IPR033964">
    <property type="entry name" value="ABBA"/>
</dbReference>
<dbReference type="CDD" id="cd13929">
    <property type="entry name" value="PT-DMATS_CymD"/>
    <property type="match status" value="1"/>
</dbReference>
<dbReference type="GO" id="GO:0009820">
    <property type="term" value="P:alkaloid metabolic process"/>
    <property type="evidence" value="ECO:0007669"/>
    <property type="project" value="InterPro"/>
</dbReference>
<dbReference type="PANTHER" id="PTHR40627:SF3">
    <property type="entry name" value="PRENYLTRANSFERASE ASQH2-RELATED"/>
    <property type="match status" value="1"/>
</dbReference>
<feature type="binding site" evidence="3">
    <location>
        <position position="415"/>
    </location>
    <ligand>
        <name>dimethylallyl diphosphate</name>
        <dbReference type="ChEBI" id="CHEBI:57623"/>
    </ligand>
</feature>
<keyword evidence="2" id="KW-0808">Transferase</keyword>
<feature type="region of interest" description="Disordered" evidence="4">
    <location>
        <begin position="455"/>
        <end position="475"/>
    </location>
</feature>
<proteinExistence type="inferred from homology"/>
<dbReference type="OrthoDB" id="5392033at2759"/>
<dbReference type="AlphaFoldDB" id="A0A1V6SIG2"/>
<evidence type="ECO:0000256" key="2">
    <source>
        <dbReference type="ARBA" id="ARBA00022679"/>
    </source>
</evidence>
<comment type="caution">
    <text evidence="5">The sequence shown here is derived from an EMBL/GenBank/DDBJ whole genome shotgun (WGS) entry which is preliminary data.</text>
</comment>
<feature type="binding site" evidence="3">
    <location>
        <position position="261"/>
    </location>
    <ligand>
        <name>dimethylallyl diphosphate</name>
        <dbReference type="ChEBI" id="CHEBI:57623"/>
    </ligand>
</feature>
<dbReference type="InterPro" id="IPR017795">
    <property type="entry name" value="ABBA_NscD-like"/>
</dbReference>
<evidence type="ECO:0000256" key="1">
    <source>
        <dbReference type="ARBA" id="ARBA00010209"/>
    </source>
</evidence>
<dbReference type="PIRSF" id="PIRSF000509">
    <property type="entry name" value="Trp_DMAT"/>
    <property type="match status" value="1"/>
</dbReference>
<dbReference type="SFLD" id="SFLDS00036">
    <property type="entry name" value="Aromatic_Prenyltransferase"/>
    <property type="match status" value="1"/>
</dbReference>
<keyword evidence="6" id="KW-1185">Reference proteome</keyword>
<dbReference type="PANTHER" id="PTHR40627">
    <property type="entry name" value="INDOLE PRENYLTRANSFERASE TDIB-RELATED"/>
    <property type="match status" value="1"/>
</dbReference>
<feature type="binding site" evidence="3">
    <location>
        <position position="345"/>
    </location>
    <ligand>
        <name>dimethylallyl diphosphate</name>
        <dbReference type="ChEBI" id="CHEBI:57623"/>
    </ligand>
</feature>
<feature type="binding site" evidence="3">
    <location>
        <position position="347"/>
    </location>
    <ligand>
        <name>dimethylallyl diphosphate</name>
        <dbReference type="ChEBI" id="CHEBI:57623"/>
    </ligand>
</feature>
<evidence type="ECO:0000256" key="3">
    <source>
        <dbReference type="PIRSR" id="PIRSR000509-1"/>
    </source>
</evidence>
<dbReference type="SFLD" id="SFLDG01162">
    <property type="entry name" value="I"/>
    <property type="match status" value="1"/>
</dbReference>
<feature type="binding site" evidence="3">
    <location>
        <position position="92"/>
    </location>
    <ligand>
        <name>L-tryptophan</name>
        <dbReference type="ChEBI" id="CHEBI:57912"/>
    </ligand>
</feature>